<evidence type="ECO:0000313" key="2">
    <source>
        <dbReference type="Proteomes" id="UP000282184"/>
    </source>
</evidence>
<comment type="caution">
    <text evidence="1">The sequence shown here is derived from an EMBL/GenBank/DDBJ whole genome shotgun (WGS) entry which is preliminary data.</text>
</comment>
<gene>
    <name evidence="1" type="ORF">EJV47_25940</name>
</gene>
<dbReference type="PROSITE" id="PS51257">
    <property type="entry name" value="PROKAR_LIPOPROTEIN"/>
    <property type="match status" value="1"/>
</dbReference>
<dbReference type="EMBL" id="RXOF01000021">
    <property type="protein sequence ID" value="RTQ45316.1"/>
    <property type="molecule type" value="Genomic_DNA"/>
</dbReference>
<accession>A0A3S0JAE2</accession>
<name>A0A3S0JAE2_9BACT</name>
<organism evidence="1 2">
    <name type="scientific">Hymenobacter gummosus</name>
    <dbReference type="NCBI Taxonomy" id="1776032"/>
    <lineage>
        <taxon>Bacteria</taxon>
        <taxon>Pseudomonadati</taxon>
        <taxon>Bacteroidota</taxon>
        <taxon>Cytophagia</taxon>
        <taxon>Cytophagales</taxon>
        <taxon>Hymenobacteraceae</taxon>
        <taxon>Hymenobacter</taxon>
    </lineage>
</organism>
<protein>
    <submittedName>
        <fullName evidence="1">Uncharacterized protein</fullName>
    </submittedName>
</protein>
<sequence>MRVSTPFSYALLFLGLAGGLSSCERPTAALAPDPALLGRWELVPYNYPGAPQQRQSLEFGSDGVMRAFRHDTLHDVRAYELRRPTNDLEAGPDDHFVALDGYITQVYRIKRDTLYWNTVSYKNMINCFPVNLRFARTAPQPAKPQ</sequence>
<dbReference type="OrthoDB" id="9758923at2"/>
<keyword evidence="2" id="KW-1185">Reference proteome</keyword>
<reference evidence="1 2" key="1">
    <citation type="submission" date="2018-12" db="EMBL/GenBank/DDBJ databases">
        <title>Hymenobacter gummosus sp. nov., isolated from a spring.</title>
        <authorList>
            <person name="Nie L."/>
        </authorList>
    </citation>
    <scope>NUCLEOTIDE SEQUENCE [LARGE SCALE GENOMIC DNA]</scope>
    <source>
        <strain evidence="1 2">KCTC 52166</strain>
    </source>
</reference>
<evidence type="ECO:0000313" key="1">
    <source>
        <dbReference type="EMBL" id="RTQ45316.1"/>
    </source>
</evidence>
<dbReference type="AlphaFoldDB" id="A0A3S0JAE2"/>
<dbReference type="Proteomes" id="UP000282184">
    <property type="component" value="Unassembled WGS sequence"/>
</dbReference>
<proteinExistence type="predicted"/>
<dbReference type="RefSeq" id="WP_126696129.1">
    <property type="nucleotide sequence ID" value="NZ_RXOF01000021.1"/>
</dbReference>